<dbReference type="InterPro" id="IPR041017">
    <property type="entry name" value="Thioredoxin_10"/>
</dbReference>
<dbReference type="Gene3D" id="3.40.30.10">
    <property type="entry name" value="Glutaredoxin"/>
    <property type="match status" value="1"/>
</dbReference>
<dbReference type="Gene3D" id="2.60.120.260">
    <property type="entry name" value="Galactose-binding domain-like"/>
    <property type="match status" value="1"/>
</dbReference>
<accession>A0A1H7W8Z0</accession>
<dbReference type="STRING" id="1036779.SAMN04515666_10869"/>
<feature type="domain" description="Thioredoxin" evidence="1">
    <location>
        <begin position="36"/>
        <end position="195"/>
    </location>
</feature>
<dbReference type="InterPro" id="IPR036249">
    <property type="entry name" value="Thioredoxin-like_sf"/>
</dbReference>
<gene>
    <name evidence="2" type="ORF">SAMN04515666_10869</name>
</gene>
<dbReference type="InterPro" id="IPR000866">
    <property type="entry name" value="AhpC/TSA"/>
</dbReference>
<evidence type="ECO:0000259" key="1">
    <source>
        <dbReference type="PROSITE" id="PS51352"/>
    </source>
</evidence>
<keyword evidence="2" id="KW-0413">Isomerase</keyword>
<dbReference type="SUPFAM" id="SSF52833">
    <property type="entry name" value="Thioredoxin-like"/>
    <property type="match status" value="1"/>
</dbReference>
<sequence>MNRRAFLTGAVAATAIGGPIAGALSGVGGVIPEIARNLGPLFPGAASAQATTQGRLASLGLAGAWLNSPPLNADALRGKVVLVNFWTYSCINWRRQLPFIRAWQSRYRDDGLVVIGVHSPEFAFERDIGNIRRAARDMEIDYPIAVDNDHSVWRAFGNNAWPAIYLIDAQGMLRHRFLGEGAYDQSEAVIRDLLREAGATVGEDKALVKAAGQEVAADWINIRSPEAYLGFALSVSFTSPGGIVRDSAHLYRPPASLRLNQWALAGDWTVRSDAAVLNLPGGRLLNRFHARDLHLVMGMSTPGAGVRFRVLVDGKPPGDAHGLDVDRDGYGVVDGPRMYTLVRQTGRVAERQIDVEFLGAGVGVFAFTFG</sequence>
<dbReference type="GO" id="GO:0016853">
    <property type="term" value="F:isomerase activity"/>
    <property type="evidence" value="ECO:0007669"/>
    <property type="project" value="UniProtKB-KW"/>
</dbReference>
<dbReference type="Pfam" id="PF00578">
    <property type="entry name" value="AhpC-TSA"/>
    <property type="match status" value="1"/>
</dbReference>
<protein>
    <submittedName>
        <fullName evidence="2">Thiol-disulfide isomerase or thioredoxin</fullName>
    </submittedName>
</protein>
<organism evidence="2 3">
    <name type="scientific">Bosea lupini</name>
    <dbReference type="NCBI Taxonomy" id="1036779"/>
    <lineage>
        <taxon>Bacteria</taxon>
        <taxon>Pseudomonadati</taxon>
        <taxon>Pseudomonadota</taxon>
        <taxon>Alphaproteobacteria</taxon>
        <taxon>Hyphomicrobiales</taxon>
        <taxon>Boseaceae</taxon>
        <taxon>Bosea</taxon>
    </lineage>
</organism>
<evidence type="ECO:0000313" key="2">
    <source>
        <dbReference type="EMBL" id="SEM18026.1"/>
    </source>
</evidence>
<dbReference type="Proteomes" id="UP000199664">
    <property type="component" value="Unassembled WGS sequence"/>
</dbReference>
<dbReference type="GO" id="GO:0016491">
    <property type="term" value="F:oxidoreductase activity"/>
    <property type="evidence" value="ECO:0007669"/>
    <property type="project" value="InterPro"/>
</dbReference>
<dbReference type="OrthoDB" id="9811352at2"/>
<dbReference type="Pfam" id="PF17991">
    <property type="entry name" value="Thioredoxin_10"/>
    <property type="match status" value="1"/>
</dbReference>
<dbReference type="InterPro" id="IPR050553">
    <property type="entry name" value="Thioredoxin_ResA/DsbE_sf"/>
</dbReference>
<name>A0A1H7W8Z0_9HYPH</name>
<dbReference type="AlphaFoldDB" id="A0A1H7W8Z0"/>
<keyword evidence="3" id="KW-1185">Reference proteome</keyword>
<dbReference type="PANTHER" id="PTHR42852:SF13">
    <property type="entry name" value="PROTEIN DIPZ"/>
    <property type="match status" value="1"/>
</dbReference>
<proteinExistence type="predicted"/>
<dbReference type="EMBL" id="FOAN01000008">
    <property type="protein sequence ID" value="SEM18026.1"/>
    <property type="molecule type" value="Genomic_DNA"/>
</dbReference>
<reference evidence="3" key="1">
    <citation type="submission" date="2016-10" db="EMBL/GenBank/DDBJ databases">
        <authorList>
            <person name="Varghese N."/>
            <person name="Submissions S."/>
        </authorList>
    </citation>
    <scope>NUCLEOTIDE SEQUENCE [LARGE SCALE GENOMIC DNA]</scope>
    <source>
        <strain evidence="3">LMG 26383,CCUG 61248,R- 45681</strain>
    </source>
</reference>
<dbReference type="GO" id="GO:0016209">
    <property type="term" value="F:antioxidant activity"/>
    <property type="evidence" value="ECO:0007669"/>
    <property type="project" value="InterPro"/>
</dbReference>
<evidence type="ECO:0000313" key="3">
    <source>
        <dbReference type="Proteomes" id="UP000199664"/>
    </source>
</evidence>
<dbReference type="PROSITE" id="PS51352">
    <property type="entry name" value="THIOREDOXIN_2"/>
    <property type="match status" value="1"/>
</dbReference>
<dbReference type="InterPro" id="IPR013766">
    <property type="entry name" value="Thioredoxin_domain"/>
</dbReference>
<dbReference type="PANTHER" id="PTHR42852">
    <property type="entry name" value="THIOL:DISULFIDE INTERCHANGE PROTEIN DSBE"/>
    <property type="match status" value="1"/>
</dbReference>
<dbReference type="RefSeq" id="WP_091839721.1">
    <property type="nucleotide sequence ID" value="NZ_FOAN01000008.1"/>
</dbReference>